<name>A0A1I7C824_9HYPH</name>
<accession>A0A1I7C824</accession>
<dbReference type="InterPro" id="IPR011701">
    <property type="entry name" value="MFS"/>
</dbReference>
<dbReference type="InterPro" id="IPR036259">
    <property type="entry name" value="MFS_trans_sf"/>
</dbReference>
<feature type="transmembrane region" description="Helical" evidence="6">
    <location>
        <begin position="357"/>
        <end position="377"/>
    </location>
</feature>
<evidence type="ECO:0000256" key="1">
    <source>
        <dbReference type="ARBA" id="ARBA00004370"/>
    </source>
</evidence>
<feature type="transmembrane region" description="Helical" evidence="6">
    <location>
        <begin position="235"/>
        <end position="253"/>
    </location>
</feature>
<dbReference type="Pfam" id="PF00083">
    <property type="entry name" value="Sugar_tr"/>
    <property type="match status" value="1"/>
</dbReference>
<sequence length="462" mass="49516">MILLLATFASLMLSTALILAGHGLSSTLIPLRADLAGFGDLQIGLISSSFYIGFVIGCVFGPFLILRAGHIRAFAALVSLMSGAALLHPILLDPLAWALFRVITGLCFAGILLVVESWLNDQATNENRGTVMSLYIICYLGATMGGQLMVVGFDISTFVPFAIASIFVSIAVVPVALTKAVQPAPITLVRFRPINLYQTSAVALIGCLLIGLANSSMWALAPLYAKQIGYSTNEAAYFAAAIVLGGAITQWPIGRLSDRVDRRIIILLLGFTAAAASLLLFILESGNFWGTFTIFLMLGMASQPTYAIVAAHAFDYVEAEDYVETSSGVLMSNGIGSMIGPTLAAGLMYSIGPEGLFVWVALVEVALALFVISRLFIRPADEALEKTDFEYGATSNMGAVLTPDPLDIEDPYVIPPEEFPAYEQEEEEEPSEETDDLPNRNDEGENPPTTDETQDNSRFPSG</sequence>
<evidence type="ECO:0000256" key="4">
    <source>
        <dbReference type="ARBA" id="ARBA00023136"/>
    </source>
</evidence>
<protein>
    <submittedName>
        <fullName evidence="8">Predicted arabinose efflux permease, MFS family</fullName>
    </submittedName>
</protein>
<feature type="region of interest" description="Disordered" evidence="5">
    <location>
        <begin position="402"/>
        <end position="462"/>
    </location>
</feature>
<feature type="domain" description="Major facilitator superfamily (MFS) profile" evidence="7">
    <location>
        <begin position="199"/>
        <end position="462"/>
    </location>
</feature>
<dbReference type="Pfam" id="PF07690">
    <property type="entry name" value="MFS_1"/>
    <property type="match status" value="1"/>
</dbReference>
<feature type="transmembrane region" description="Helical" evidence="6">
    <location>
        <begin position="41"/>
        <end position="66"/>
    </location>
</feature>
<keyword evidence="9" id="KW-1185">Reference proteome</keyword>
<dbReference type="PANTHER" id="PTHR23521">
    <property type="entry name" value="TRANSPORTER MFS SUPERFAMILY"/>
    <property type="match status" value="1"/>
</dbReference>
<dbReference type="Proteomes" id="UP000183371">
    <property type="component" value="Unassembled WGS sequence"/>
</dbReference>
<dbReference type="PANTHER" id="PTHR23521:SF3">
    <property type="entry name" value="MFS TRANSPORTER"/>
    <property type="match status" value="1"/>
</dbReference>
<feature type="transmembrane region" description="Helical" evidence="6">
    <location>
        <begin position="289"/>
        <end position="309"/>
    </location>
</feature>
<evidence type="ECO:0000256" key="2">
    <source>
        <dbReference type="ARBA" id="ARBA00022692"/>
    </source>
</evidence>
<feature type="transmembrane region" description="Helical" evidence="6">
    <location>
        <begin position="330"/>
        <end position="351"/>
    </location>
</feature>
<dbReference type="InterPro" id="IPR005828">
    <property type="entry name" value="MFS_sugar_transport-like"/>
</dbReference>
<evidence type="ECO:0000313" key="9">
    <source>
        <dbReference type="Proteomes" id="UP000183371"/>
    </source>
</evidence>
<dbReference type="PROSITE" id="PS50850">
    <property type="entry name" value="MFS"/>
    <property type="match status" value="1"/>
</dbReference>
<reference evidence="9" key="1">
    <citation type="submission" date="2016-10" db="EMBL/GenBank/DDBJ databases">
        <authorList>
            <person name="Varghese N."/>
            <person name="Submissions S."/>
        </authorList>
    </citation>
    <scope>NUCLEOTIDE SEQUENCE [LARGE SCALE GENOMIC DNA]</scope>
    <source>
        <strain evidence="9">DSM 17465</strain>
    </source>
</reference>
<evidence type="ECO:0000259" key="7">
    <source>
        <dbReference type="PROSITE" id="PS50850"/>
    </source>
</evidence>
<dbReference type="AlphaFoldDB" id="A0A1I7C824"/>
<feature type="transmembrane region" description="Helical" evidence="6">
    <location>
        <begin position="265"/>
        <end position="283"/>
    </location>
</feature>
<feature type="transmembrane region" description="Helical" evidence="6">
    <location>
        <begin position="201"/>
        <end position="223"/>
    </location>
</feature>
<feature type="transmembrane region" description="Helical" evidence="6">
    <location>
        <begin position="159"/>
        <end position="181"/>
    </location>
</feature>
<dbReference type="EMBL" id="FPBD01000005">
    <property type="protein sequence ID" value="SFT95579.1"/>
    <property type="molecule type" value="Genomic_DNA"/>
</dbReference>
<evidence type="ECO:0000256" key="6">
    <source>
        <dbReference type="SAM" id="Phobius"/>
    </source>
</evidence>
<dbReference type="InterPro" id="IPR020846">
    <property type="entry name" value="MFS_dom"/>
</dbReference>
<keyword evidence="2 6" id="KW-0812">Transmembrane</keyword>
<proteinExistence type="predicted"/>
<evidence type="ECO:0000313" key="8">
    <source>
        <dbReference type="EMBL" id="SFT95579.1"/>
    </source>
</evidence>
<feature type="compositionally biased region" description="Acidic residues" evidence="5">
    <location>
        <begin position="423"/>
        <end position="436"/>
    </location>
</feature>
<keyword evidence="3 6" id="KW-1133">Transmembrane helix</keyword>
<comment type="subcellular location">
    <subcellularLocation>
        <location evidence="1">Membrane</location>
    </subcellularLocation>
</comment>
<dbReference type="GO" id="GO:0005886">
    <property type="term" value="C:plasma membrane"/>
    <property type="evidence" value="ECO:0007669"/>
    <property type="project" value="TreeGrafter"/>
</dbReference>
<dbReference type="InterPro" id="IPR047200">
    <property type="entry name" value="MFS_YcaD-like"/>
</dbReference>
<keyword evidence="4 6" id="KW-0472">Membrane</keyword>
<feature type="transmembrane region" description="Helical" evidence="6">
    <location>
        <begin position="98"/>
        <end position="119"/>
    </location>
</feature>
<organism evidence="8 9">
    <name type="scientific">Pseudovibrio denitrificans</name>
    <dbReference type="NCBI Taxonomy" id="258256"/>
    <lineage>
        <taxon>Bacteria</taxon>
        <taxon>Pseudomonadati</taxon>
        <taxon>Pseudomonadota</taxon>
        <taxon>Alphaproteobacteria</taxon>
        <taxon>Hyphomicrobiales</taxon>
        <taxon>Stappiaceae</taxon>
        <taxon>Pseudovibrio</taxon>
    </lineage>
</organism>
<dbReference type="SUPFAM" id="SSF103473">
    <property type="entry name" value="MFS general substrate transporter"/>
    <property type="match status" value="1"/>
</dbReference>
<feature type="transmembrane region" description="Helical" evidence="6">
    <location>
        <begin position="73"/>
        <end position="92"/>
    </location>
</feature>
<dbReference type="GO" id="GO:0022857">
    <property type="term" value="F:transmembrane transporter activity"/>
    <property type="evidence" value="ECO:0007669"/>
    <property type="project" value="InterPro"/>
</dbReference>
<evidence type="ECO:0000256" key="5">
    <source>
        <dbReference type="SAM" id="MobiDB-lite"/>
    </source>
</evidence>
<dbReference type="CDD" id="cd17477">
    <property type="entry name" value="MFS_YcaD_like"/>
    <property type="match status" value="1"/>
</dbReference>
<evidence type="ECO:0000256" key="3">
    <source>
        <dbReference type="ARBA" id="ARBA00022989"/>
    </source>
</evidence>
<feature type="transmembrane region" description="Helical" evidence="6">
    <location>
        <begin position="131"/>
        <end position="153"/>
    </location>
</feature>
<feature type="compositionally biased region" description="Polar residues" evidence="5">
    <location>
        <begin position="447"/>
        <end position="462"/>
    </location>
</feature>
<gene>
    <name evidence="8" type="ORF">SAMN05444141_105298</name>
</gene>
<dbReference type="Gene3D" id="1.20.1250.20">
    <property type="entry name" value="MFS general substrate transporter like domains"/>
    <property type="match status" value="2"/>
</dbReference>